<protein>
    <submittedName>
        <fullName evidence="3">Uncharacterized protein</fullName>
    </submittedName>
</protein>
<dbReference type="EMBL" id="SKBQ01000023">
    <property type="protein sequence ID" value="TPX15132.1"/>
    <property type="molecule type" value="Genomic_DNA"/>
</dbReference>
<evidence type="ECO:0000313" key="3">
    <source>
        <dbReference type="EMBL" id="TPX15132.1"/>
    </source>
</evidence>
<gene>
    <name evidence="3" type="ORF">E0L32_004690</name>
</gene>
<feature type="region of interest" description="Disordered" evidence="2">
    <location>
        <begin position="388"/>
        <end position="417"/>
    </location>
</feature>
<evidence type="ECO:0000256" key="1">
    <source>
        <dbReference type="SAM" id="Coils"/>
    </source>
</evidence>
<sequence>MSADCPSDKQEIESLRQRIQVLEDEKYERDLIKERLQVLEEQRHGNLNLLVRVSELEEAMERSKEEFGQEIKASYRNLTRAWHSIGELTQRNEHLEKRIQASEEEQRRLAQRQLELVDVDISLEERVEELEGILDEEAGKKKTHRERGRSKSAINSIPTSASLMPERRAEASTSLAWPANHDPLSNSTIIPLRPAPTSASIHAGSFSWTVHVSLMPTATRPFPFERDTVAYKRCLSRGLHQMVAITGYDDESFVTAVSKAFKNLLLDRPWAPLQAELCNAESLQGLPMLRQLDATLVGRKYDFEFLRRYCAVHDARGRIDSLYIALRDDSLSWNFLRHAPVFVTGLEACWEYTPLLDGNDLFDDDDEPGNPSRPSAGEIIQVLPPSLKRAASEMSRSSSFGSTVTSKLTDGEGPSAKAPCLINVAEVSSRRAETV</sequence>
<dbReference type="OrthoDB" id="4187949at2759"/>
<feature type="region of interest" description="Disordered" evidence="2">
    <location>
        <begin position="138"/>
        <end position="173"/>
    </location>
</feature>
<dbReference type="GeneID" id="41972137"/>
<name>A0A507AYR2_9PEZI</name>
<keyword evidence="1" id="KW-0175">Coiled coil</keyword>
<dbReference type="AlphaFoldDB" id="A0A507AYR2"/>
<feature type="coiled-coil region" evidence="1">
    <location>
        <begin position="5"/>
        <end position="112"/>
    </location>
</feature>
<dbReference type="STRING" id="1093900.A0A507AYR2"/>
<dbReference type="RefSeq" id="XP_030996843.1">
    <property type="nucleotide sequence ID" value="XM_031139129.1"/>
</dbReference>
<organism evidence="3 4">
    <name type="scientific">Thyridium curvatum</name>
    <dbReference type="NCBI Taxonomy" id="1093900"/>
    <lineage>
        <taxon>Eukaryota</taxon>
        <taxon>Fungi</taxon>
        <taxon>Dikarya</taxon>
        <taxon>Ascomycota</taxon>
        <taxon>Pezizomycotina</taxon>
        <taxon>Sordariomycetes</taxon>
        <taxon>Sordariomycetidae</taxon>
        <taxon>Thyridiales</taxon>
        <taxon>Thyridiaceae</taxon>
        <taxon>Thyridium</taxon>
    </lineage>
</organism>
<evidence type="ECO:0000256" key="2">
    <source>
        <dbReference type="SAM" id="MobiDB-lite"/>
    </source>
</evidence>
<feature type="compositionally biased region" description="Basic residues" evidence="2">
    <location>
        <begin position="141"/>
        <end position="150"/>
    </location>
</feature>
<accession>A0A507AYR2</accession>
<dbReference type="InParanoid" id="A0A507AYR2"/>
<reference evidence="3 4" key="1">
    <citation type="submission" date="2019-06" db="EMBL/GenBank/DDBJ databases">
        <title>Draft genome sequence of the filamentous fungus Phialemoniopsis curvata isolated from diesel fuel.</title>
        <authorList>
            <person name="Varaljay V.A."/>
            <person name="Lyon W.J."/>
            <person name="Crouch A.L."/>
            <person name="Drake C.E."/>
            <person name="Hollomon J.M."/>
            <person name="Nadeau L.J."/>
            <person name="Nunn H.S."/>
            <person name="Stevenson B.S."/>
            <person name="Bojanowski C.L."/>
            <person name="Crookes-Goodson W.J."/>
        </authorList>
    </citation>
    <scope>NUCLEOTIDE SEQUENCE [LARGE SCALE GENOMIC DNA]</scope>
    <source>
        <strain evidence="3 4">D216</strain>
    </source>
</reference>
<feature type="compositionally biased region" description="Low complexity" evidence="2">
    <location>
        <begin position="395"/>
        <end position="406"/>
    </location>
</feature>
<proteinExistence type="predicted"/>
<evidence type="ECO:0000313" key="4">
    <source>
        <dbReference type="Proteomes" id="UP000319257"/>
    </source>
</evidence>
<feature type="compositionally biased region" description="Polar residues" evidence="2">
    <location>
        <begin position="152"/>
        <end position="162"/>
    </location>
</feature>
<dbReference type="Proteomes" id="UP000319257">
    <property type="component" value="Unassembled WGS sequence"/>
</dbReference>
<keyword evidence="4" id="KW-1185">Reference proteome</keyword>
<comment type="caution">
    <text evidence="3">The sequence shown here is derived from an EMBL/GenBank/DDBJ whole genome shotgun (WGS) entry which is preliminary data.</text>
</comment>